<accession>A0A0F5JQP6</accession>
<name>A0A0F5JQP6_9BACT</name>
<dbReference type="Proteomes" id="UP000033047">
    <property type="component" value="Unassembled WGS sequence"/>
</dbReference>
<protein>
    <recommendedName>
        <fullName evidence="3">DUF3791 domain-containing protein</fullName>
    </recommendedName>
</protein>
<gene>
    <name evidence="1" type="ORF">HMPREF1535_00397</name>
</gene>
<dbReference type="EMBL" id="AQHV01000001">
    <property type="protein sequence ID" value="KKB60121.1"/>
    <property type="molecule type" value="Genomic_DNA"/>
</dbReference>
<dbReference type="STRING" id="927665.HMPREF1535_00397"/>
<dbReference type="PATRIC" id="fig|927665.4.peg.398"/>
<reference evidence="1 2" key="1">
    <citation type="submission" date="2013-04" db="EMBL/GenBank/DDBJ databases">
        <title>The Genome Sequence of Parabacteroides goldsteinii DSM 19448.</title>
        <authorList>
            <consortium name="The Broad Institute Genomics Platform"/>
            <person name="Earl A."/>
            <person name="Ward D."/>
            <person name="Feldgarden M."/>
            <person name="Gevers D."/>
            <person name="Martens E."/>
            <person name="Sakamoto M."/>
            <person name="Benno Y."/>
            <person name="Song Y."/>
            <person name="Liu C."/>
            <person name="Lee J."/>
            <person name="Bolanos M."/>
            <person name="Vaisanen M.L."/>
            <person name="Finegold S.M."/>
            <person name="Walker B."/>
            <person name="Young S."/>
            <person name="Zeng Q."/>
            <person name="Gargeya S."/>
            <person name="Fitzgerald M."/>
            <person name="Haas B."/>
            <person name="Abouelleil A."/>
            <person name="Allen A.W."/>
            <person name="Alvarado L."/>
            <person name="Arachchi H.M."/>
            <person name="Berlin A.M."/>
            <person name="Chapman S.B."/>
            <person name="Gainer-Dewar J."/>
            <person name="Goldberg J."/>
            <person name="Griggs A."/>
            <person name="Gujja S."/>
            <person name="Hansen M."/>
            <person name="Howarth C."/>
            <person name="Imamovic A."/>
            <person name="Ireland A."/>
            <person name="Larimer J."/>
            <person name="McCowan C."/>
            <person name="Murphy C."/>
            <person name="Pearson M."/>
            <person name="Poon T.W."/>
            <person name="Priest M."/>
            <person name="Roberts A."/>
            <person name="Saif S."/>
            <person name="Shea T."/>
            <person name="Sisk P."/>
            <person name="Sykes S."/>
            <person name="Wortman J."/>
            <person name="Nusbaum C."/>
            <person name="Birren B."/>
        </authorList>
    </citation>
    <scope>NUCLEOTIDE SEQUENCE [LARGE SCALE GENOMIC DNA]</scope>
    <source>
        <strain evidence="1 2">DSM 19448</strain>
    </source>
</reference>
<comment type="caution">
    <text evidence="1">The sequence shown here is derived from an EMBL/GenBank/DDBJ whole genome shotgun (WGS) entry which is preliminary data.</text>
</comment>
<dbReference type="AlphaFoldDB" id="A0A0F5JQP6"/>
<evidence type="ECO:0000313" key="1">
    <source>
        <dbReference type="EMBL" id="KKB60121.1"/>
    </source>
</evidence>
<proteinExistence type="predicted"/>
<dbReference type="RefSeq" id="WP_046145136.1">
    <property type="nucleotide sequence ID" value="NZ_KQ033912.1"/>
</dbReference>
<evidence type="ECO:0000313" key="2">
    <source>
        <dbReference type="Proteomes" id="UP000033047"/>
    </source>
</evidence>
<dbReference type="HOGENOM" id="CLU_193584_1_0_10"/>
<sequence>MIDVLVWNKYSRIVMQLAKQLKVSPVKALHLFYNSNIYALLLNKEYPLITMSDAYITDEIIIELQQQQT</sequence>
<organism evidence="1 2">
    <name type="scientific">Parabacteroides goldsteinii DSM 19448 = WAL 12034</name>
    <dbReference type="NCBI Taxonomy" id="927665"/>
    <lineage>
        <taxon>Bacteria</taxon>
        <taxon>Pseudomonadati</taxon>
        <taxon>Bacteroidota</taxon>
        <taxon>Bacteroidia</taxon>
        <taxon>Bacteroidales</taxon>
        <taxon>Tannerellaceae</taxon>
        <taxon>Parabacteroides</taxon>
    </lineage>
</organism>
<evidence type="ECO:0008006" key="3">
    <source>
        <dbReference type="Google" id="ProtNLM"/>
    </source>
</evidence>